<keyword evidence="3" id="KW-1003">Cell membrane</keyword>
<dbReference type="PANTHER" id="PTHR43386">
    <property type="entry name" value="OLIGOPEPTIDE TRANSPORT SYSTEM PERMEASE PROTEIN APPC"/>
    <property type="match status" value="1"/>
</dbReference>
<protein>
    <submittedName>
        <fullName evidence="9">ABC transporter permease</fullName>
    </submittedName>
</protein>
<organism evidence="9 10">
    <name type="scientific">Pauljensenia hongkongensis</name>
    <dbReference type="NCBI Taxonomy" id="178339"/>
    <lineage>
        <taxon>Bacteria</taxon>
        <taxon>Bacillati</taxon>
        <taxon>Actinomycetota</taxon>
        <taxon>Actinomycetes</taxon>
        <taxon>Actinomycetales</taxon>
        <taxon>Actinomycetaceae</taxon>
        <taxon>Pauljensenia</taxon>
    </lineage>
</organism>
<dbReference type="KEGG" id="phon:BH719_02555"/>
<evidence type="ECO:0000313" key="9">
    <source>
        <dbReference type="EMBL" id="AOS46881.1"/>
    </source>
</evidence>
<accession>A0A1D8B156</accession>
<evidence type="ECO:0000313" key="10">
    <source>
        <dbReference type="Proteomes" id="UP000095214"/>
    </source>
</evidence>
<keyword evidence="4 7" id="KW-0812">Transmembrane</keyword>
<dbReference type="Gene3D" id="1.10.3720.10">
    <property type="entry name" value="MetI-like"/>
    <property type="match status" value="1"/>
</dbReference>
<evidence type="ECO:0000256" key="3">
    <source>
        <dbReference type="ARBA" id="ARBA00022475"/>
    </source>
</evidence>
<dbReference type="InterPro" id="IPR050366">
    <property type="entry name" value="BP-dependent_transpt_permease"/>
</dbReference>
<dbReference type="EMBL" id="CP017298">
    <property type="protein sequence ID" value="AOS46881.1"/>
    <property type="molecule type" value="Genomic_DNA"/>
</dbReference>
<evidence type="ECO:0000256" key="4">
    <source>
        <dbReference type="ARBA" id="ARBA00022692"/>
    </source>
</evidence>
<keyword evidence="10" id="KW-1185">Reference proteome</keyword>
<evidence type="ECO:0000256" key="1">
    <source>
        <dbReference type="ARBA" id="ARBA00004651"/>
    </source>
</evidence>
<proteinExistence type="inferred from homology"/>
<dbReference type="GO" id="GO:0005886">
    <property type="term" value="C:plasma membrane"/>
    <property type="evidence" value="ECO:0007669"/>
    <property type="project" value="UniProtKB-SubCell"/>
</dbReference>
<dbReference type="PROSITE" id="PS50928">
    <property type="entry name" value="ABC_TM1"/>
    <property type="match status" value="1"/>
</dbReference>
<evidence type="ECO:0000256" key="5">
    <source>
        <dbReference type="ARBA" id="ARBA00022989"/>
    </source>
</evidence>
<dbReference type="OrthoDB" id="9812701at2"/>
<dbReference type="Proteomes" id="UP000095214">
    <property type="component" value="Chromosome"/>
</dbReference>
<comment type="similarity">
    <text evidence="7">Belongs to the binding-protein-dependent transport system permease family.</text>
</comment>
<reference evidence="9 10" key="1">
    <citation type="submission" date="2016-09" db="EMBL/GenBank/DDBJ databases">
        <title>Complete genome sequence of Actinomyces hongkongensis HKU8.</title>
        <authorList>
            <person name="Gao Y.-X."/>
            <person name="Zhou Y.-Y."/>
            <person name="Xie Y."/>
            <person name="Wang M."/>
            <person name="Wang S.-J."/>
            <person name="Shen S.-G."/>
        </authorList>
    </citation>
    <scope>NUCLEOTIDE SEQUENCE [LARGE SCALE GENOMIC DNA]</scope>
    <source>
        <strain evidence="9 10">HKU8</strain>
    </source>
</reference>
<dbReference type="PANTHER" id="PTHR43386:SF1">
    <property type="entry name" value="D,D-DIPEPTIDE TRANSPORT SYSTEM PERMEASE PROTEIN DDPC-RELATED"/>
    <property type="match status" value="1"/>
</dbReference>
<dbReference type="CDD" id="cd06261">
    <property type="entry name" value="TM_PBP2"/>
    <property type="match status" value="1"/>
</dbReference>
<dbReference type="SUPFAM" id="SSF161098">
    <property type="entry name" value="MetI-like"/>
    <property type="match status" value="1"/>
</dbReference>
<dbReference type="InterPro" id="IPR000515">
    <property type="entry name" value="MetI-like"/>
</dbReference>
<evidence type="ECO:0000259" key="8">
    <source>
        <dbReference type="PROSITE" id="PS50928"/>
    </source>
</evidence>
<feature type="transmembrane region" description="Helical" evidence="7">
    <location>
        <begin position="135"/>
        <end position="162"/>
    </location>
</feature>
<gene>
    <name evidence="9" type="ORF">BH719_02555</name>
</gene>
<keyword evidence="2 7" id="KW-0813">Transport</keyword>
<feature type="transmembrane region" description="Helical" evidence="7">
    <location>
        <begin position="91"/>
        <end position="115"/>
    </location>
</feature>
<evidence type="ECO:0000256" key="6">
    <source>
        <dbReference type="ARBA" id="ARBA00023136"/>
    </source>
</evidence>
<keyword evidence="6 7" id="KW-0472">Membrane</keyword>
<sequence>MTGADTAPARPAPRGPGHRLRGLPGSVAVALVVLGVVAVWAALPGFLAPGALDQDLGAAALPAGSPGHLLGTDKLGRDILALTIAGARSTVVGPVVVAAGSMLVGMAAGISAAWFGSWWDALVSRGVEVLLSLPVTLLAIVVAGVVGGSYWVSVAVLTVLFAPSDVRMIRAAALAQMGAPYIESARVLRLPTPRILALHIAPNVAPIAWANLFVNIAFALVSLSGLSYLGFGVSAQAADWGRQLADARTFLSLNPAAALAPGTAIIVVAAAFNIAGDWWTSSSAKGGQ</sequence>
<dbReference type="AlphaFoldDB" id="A0A1D8B156"/>
<evidence type="ECO:0000256" key="7">
    <source>
        <dbReference type="RuleBase" id="RU363032"/>
    </source>
</evidence>
<name>A0A1D8B156_9ACTO</name>
<feature type="transmembrane region" description="Helical" evidence="7">
    <location>
        <begin position="23"/>
        <end position="43"/>
    </location>
</feature>
<comment type="subcellular location">
    <subcellularLocation>
        <location evidence="1 7">Cell membrane</location>
        <topology evidence="1 7">Multi-pass membrane protein</topology>
    </subcellularLocation>
</comment>
<feature type="transmembrane region" description="Helical" evidence="7">
    <location>
        <begin position="253"/>
        <end position="275"/>
    </location>
</feature>
<dbReference type="GO" id="GO:0055085">
    <property type="term" value="P:transmembrane transport"/>
    <property type="evidence" value="ECO:0007669"/>
    <property type="project" value="InterPro"/>
</dbReference>
<dbReference type="InterPro" id="IPR035906">
    <property type="entry name" value="MetI-like_sf"/>
</dbReference>
<feature type="domain" description="ABC transmembrane type-1" evidence="8">
    <location>
        <begin position="87"/>
        <end position="276"/>
    </location>
</feature>
<evidence type="ECO:0000256" key="2">
    <source>
        <dbReference type="ARBA" id="ARBA00022448"/>
    </source>
</evidence>
<feature type="transmembrane region" description="Helical" evidence="7">
    <location>
        <begin position="212"/>
        <end position="233"/>
    </location>
</feature>
<dbReference type="STRING" id="178339.BH719_02555"/>
<dbReference type="Pfam" id="PF00528">
    <property type="entry name" value="BPD_transp_1"/>
    <property type="match status" value="1"/>
</dbReference>
<keyword evidence="5 7" id="KW-1133">Transmembrane helix</keyword>